<comment type="caution">
    <text evidence="3">The sequence shown here is derived from an EMBL/GenBank/DDBJ whole genome shotgun (WGS) entry which is preliminary data.</text>
</comment>
<dbReference type="PATRIC" id="fig|1358026.3.peg.2230"/>
<dbReference type="EMBL" id="AWVQ01000342">
    <property type="protein sequence ID" value="ERK71028.1"/>
    <property type="molecule type" value="Genomic_DNA"/>
</dbReference>
<accession>U2T0M5</accession>
<evidence type="ECO:0000313" key="3">
    <source>
        <dbReference type="EMBL" id="ERK71028.1"/>
    </source>
</evidence>
<feature type="domain" description="SMODS-associated and fused to various effectors" evidence="2">
    <location>
        <begin position="5"/>
        <end position="49"/>
    </location>
</feature>
<organism evidence="3 4">
    <name type="scientific">Leifsonia aquatica ATCC 14665</name>
    <dbReference type="NCBI Taxonomy" id="1358026"/>
    <lineage>
        <taxon>Bacteria</taxon>
        <taxon>Bacillati</taxon>
        <taxon>Actinomycetota</taxon>
        <taxon>Actinomycetes</taxon>
        <taxon>Micrococcales</taxon>
        <taxon>Microbacteriaceae</taxon>
        <taxon>Leifsonia</taxon>
    </lineage>
</organism>
<proteinExistence type="predicted"/>
<gene>
    <name evidence="3" type="ORF">N136_02622</name>
</gene>
<keyword evidence="1" id="KW-0472">Membrane</keyword>
<dbReference type="AlphaFoldDB" id="U2T0M5"/>
<sequence>MLGLDSIHFFIAGPAGYAFLLGTYVATLPQITTYEYDTTSRLYVSAVTLTT</sequence>
<evidence type="ECO:0000313" key="4">
    <source>
        <dbReference type="Proteomes" id="UP000016605"/>
    </source>
</evidence>
<dbReference type="HOGENOM" id="CLU_3100351_0_0_11"/>
<dbReference type="Proteomes" id="UP000016605">
    <property type="component" value="Unassembled WGS sequence"/>
</dbReference>
<dbReference type="InterPro" id="IPR040836">
    <property type="entry name" value="SAVED"/>
</dbReference>
<keyword evidence="1" id="KW-0812">Transmembrane</keyword>
<protein>
    <recommendedName>
        <fullName evidence="2">SMODS-associated and fused to various effectors domain-containing protein</fullName>
    </recommendedName>
</protein>
<name>U2T0M5_LEIAQ</name>
<evidence type="ECO:0000256" key="1">
    <source>
        <dbReference type="SAM" id="Phobius"/>
    </source>
</evidence>
<reference evidence="3 4" key="1">
    <citation type="submission" date="2013-08" db="EMBL/GenBank/DDBJ databases">
        <authorList>
            <person name="Weinstock G."/>
            <person name="Sodergren E."/>
            <person name="Wylie T."/>
            <person name="Fulton L."/>
            <person name="Fulton R."/>
            <person name="Fronick C."/>
            <person name="O'Laughlin M."/>
            <person name="Godfrey J."/>
            <person name="Miner T."/>
            <person name="Herter B."/>
            <person name="Appelbaum E."/>
            <person name="Cordes M."/>
            <person name="Lek S."/>
            <person name="Wollam A."/>
            <person name="Pepin K.H."/>
            <person name="Palsikar V.B."/>
            <person name="Mitreva M."/>
            <person name="Wilson R.K."/>
        </authorList>
    </citation>
    <scope>NUCLEOTIDE SEQUENCE [LARGE SCALE GENOMIC DNA]</scope>
    <source>
        <strain evidence="3 4">ATCC 14665</strain>
    </source>
</reference>
<dbReference type="Pfam" id="PF18145">
    <property type="entry name" value="SAVED"/>
    <property type="match status" value="1"/>
</dbReference>
<evidence type="ECO:0000259" key="2">
    <source>
        <dbReference type="Pfam" id="PF18145"/>
    </source>
</evidence>
<feature type="transmembrane region" description="Helical" evidence="1">
    <location>
        <begin position="6"/>
        <end position="26"/>
    </location>
</feature>
<dbReference type="NCBIfam" id="NF033611">
    <property type="entry name" value="SAVED"/>
    <property type="match status" value="1"/>
</dbReference>
<keyword evidence="1" id="KW-1133">Transmembrane helix</keyword>